<dbReference type="NCBIfam" id="TIGR02436">
    <property type="entry name" value="four helix bundle protein"/>
    <property type="match status" value="1"/>
</dbReference>
<gene>
    <name evidence="1" type="ORF">BN580_00146</name>
</gene>
<evidence type="ECO:0008006" key="3">
    <source>
        <dbReference type="Google" id="ProtNLM"/>
    </source>
</evidence>
<organism evidence="1 2">
    <name type="scientific">Candidatus Colimorpha enterica</name>
    <dbReference type="NCBI Taxonomy" id="3083063"/>
    <lineage>
        <taxon>Bacteria</taxon>
        <taxon>Pseudomonadati</taxon>
        <taxon>Bacteroidota</taxon>
        <taxon>Bacteroidia</taxon>
        <taxon>Bacteroidales</taxon>
        <taxon>Candidatus Colimorpha</taxon>
    </lineage>
</organism>
<dbReference type="PANTHER" id="PTHR38471:SF2">
    <property type="entry name" value="FOUR HELIX BUNDLE PROTEIN"/>
    <property type="match status" value="1"/>
</dbReference>
<name>R6U2B8_9BACT</name>
<dbReference type="InterPro" id="IPR036583">
    <property type="entry name" value="23S_rRNA_IVS_sf"/>
</dbReference>
<comment type="caution">
    <text evidence="1">The sequence shown here is derived from an EMBL/GenBank/DDBJ whole genome shotgun (WGS) entry which is preliminary data.</text>
</comment>
<protein>
    <recommendedName>
        <fullName evidence="3">Four helix bundle protein</fullName>
    </recommendedName>
</protein>
<dbReference type="PANTHER" id="PTHR38471">
    <property type="entry name" value="FOUR HELIX BUNDLE PROTEIN"/>
    <property type="match status" value="1"/>
</dbReference>
<accession>R6U2B8</accession>
<dbReference type="InterPro" id="IPR012657">
    <property type="entry name" value="23S_rRNA-intervening_sequence"/>
</dbReference>
<evidence type="ECO:0000313" key="2">
    <source>
        <dbReference type="Proteomes" id="UP000017938"/>
    </source>
</evidence>
<dbReference type="Proteomes" id="UP000017938">
    <property type="component" value="Unassembled WGS sequence"/>
</dbReference>
<dbReference type="Gene3D" id="1.20.1440.60">
    <property type="entry name" value="23S rRNA-intervening sequence"/>
    <property type="match status" value="1"/>
</dbReference>
<dbReference type="SUPFAM" id="SSF158446">
    <property type="entry name" value="IVS-encoded protein-like"/>
    <property type="match status" value="1"/>
</dbReference>
<dbReference type="AlphaFoldDB" id="R6U2B8"/>
<sequence length="118" mass="13453">MKEDKLGDLSMELSVEVLKLTNELRSKHETVISNQIGRSATSICANIAESKYAHSRADFIAKLEIALKETNETGKWLEMLWRSEYIDEARHKALDKTCSTIRFLLVRSIQTAKQNANK</sequence>
<reference evidence="1" key="1">
    <citation type="submission" date="2012-11" db="EMBL/GenBank/DDBJ databases">
        <title>Dependencies among metagenomic species, viruses, plasmids and units of genetic variation.</title>
        <authorList>
            <person name="Nielsen H.B."/>
            <person name="Almeida M."/>
            <person name="Juncker A.S."/>
            <person name="Rasmussen S."/>
            <person name="Li J."/>
            <person name="Sunagawa S."/>
            <person name="Plichta D."/>
            <person name="Gautier L."/>
            <person name="Le Chatelier E."/>
            <person name="Peletier E."/>
            <person name="Bonde I."/>
            <person name="Nielsen T."/>
            <person name="Manichanh C."/>
            <person name="Arumugam M."/>
            <person name="Batto J."/>
            <person name="Santos M.B.Q.D."/>
            <person name="Blom N."/>
            <person name="Borruel N."/>
            <person name="Burgdorf K.S."/>
            <person name="Boumezbeur F."/>
            <person name="Casellas F."/>
            <person name="Dore J."/>
            <person name="Guarner F."/>
            <person name="Hansen T."/>
            <person name="Hildebrand F."/>
            <person name="Kaas R.S."/>
            <person name="Kennedy S."/>
            <person name="Kristiansen K."/>
            <person name="Kultima J.R."/>
            <person name="Leonard P."/>
            <person name="Levenez F."/>
            <person name="Lund O."/>
            <person name="Moumen B."/>
            <person name="Le Paslier D."/>
            <person name="Pons N."/>
            <person name="Pedersen O."/>
            <person name="Prifti E."/>
            <person name="Qin J."/>
            <person name="Raes J."/>
            <person name="Tap J."/>
            <person name="Tims S."/>
            <person name="Ussery D.W."/>
            <person name="Yamada T."/>
            <person name="MetaHit consortium"/>
            <person name="Renault P."/>
            <person name="Sicheritz-Ponten T."/>
            <person name="Bork P."/>
            <person name="Wang J."/>
            <person name="Brunak S."/>
            <person name="Ehrlich S.D."/>
        </authorList>
    </citation>
    <scope>NUCLEOTIDE SEQUENCE [LARGE SCALE GENOMIC DNA]</scope>
</reference>
<dbReference type="Pfam" id="PF05635">
    <property type="entry name" value="23S_rRNA_IVP"/>
    <property type="match status" value="1"/>
</dbReference>
<evidence type="ECO:0000313" key="1">
    <source>
        <dbReference type="EMBL" id="CDC76249.1"/>
    </source>
</evidence>
<dbReference type="EMBL" id="CBFW010000357">
    <property type="protein sequence ID" value="CDC76249.1"/>
    <property type="molecule type" value="Genomic_DNA"/>
</dbReference>
<dbReference type="PIRSF" id="PIRSF035652">
    <property type="entry name" value="CHP02436"/>
    <property type="match status" value="1"/>
</dbReference>
<proteinExistence type="predicted"/>